<evidence type="ECO:0000256" key="3">
    <source>
        <dbReference type="ARBA" id="ARBA00022722"/>
    </source>
</evidence>
<dbReference type="PANTHER" id="PTHR37984">
    <property type="entry name" value="PROTEIN CBG26694"/>
    <property type="match status" value="1"/>
</dbReference>
<accession>A0A816DXH7</accession>
<dbReference type="InterPro" id="IPR041373">
    <property type="entry name" value="RT_RNaseH"/>
</dbReference>
<evidence type="ECO:0000256" key="2">
    <source>
        <dbReference type="ARBA" id="ARBA00022695"/>
    </source>
</evidence>
<keyword evidence="1" id="KW-0808">Transferase</keyword>
<keyword evidence="6" id="KW-0695">RNA-directed DNA polymerase</keyword>
<dbReference type="InterPro" id="IPR043502">
    <property type="entry name" value="DNA/RNA_pol_sf"/>
</dbReference>
<reference evidence="8" key="1">
    <citation type="submission" date="2021-02" db="EMBL/GenBank/DDBJ databases">
        <authorList>
            <person name="Nowell W R."/>
        </authorList>
    </citation>
    <scope>NUCLEOTIDE SEQUENCE</scope>
</reference>
<feature type="domain" description="Reverse transcriptase" evidence="7">
    <location>
        <begin position="2"/>
        <end position="181"/>
    </location>
</feature>
<dbReference type="Gene3D" id="3.10.10.10">
    <property type="entry name" value="HIV Type 1 Reverse Transcriptase, subunit A, domain 1"/>
    <property type="match status" value="1"/>
</dbReference>
<dbReference type="PROSITE" id="PS50878">
    <property type="entry name" value="RT_POL"/>
    <property type="match status" value="1"/>
</dbReference>
<evidence type="ECO:0000313" key="9">
    <source>
        <dbReference type="Proteomes" id="UP000663834"/>
    </source>
</evidence>
<dbReference type="InterPro" id="IPR000477">
    <property type="entry name" value="RT_dom"/>
</dbReference>
<dbReference type="GO" id="GO:0004519">
    <property type="term" value="F:endonuclease activity"/>
    <property type="evidence" value="ECO:0007669"/>
    <property type="project" value="UniProtKB-KW"/>
</dbReference>
<evidence type="ECO:0000256" key="6">
    <source>
        <dbReference type="ARBA" id="ARBA00022918"/>
    </source>
</evidence>
<evidence type="ECO:0000313" key="8">
    <source>
        <dbReference type="EMBL" id="CAF1642390.1"/>
    </source>
</evidence>
<dbReference type="OrthoDB" id="775972at2759"/>
<dbReference type="Gene3D" id="3.30.70.270">
    <property type="match status" value="1"/>
</dbReference>
<protein>
    <recommendedName>
        <fullName evidence="7">Reverse transcriptase domain-containing protein</fullName>
    </recommendedName>
</protein>
<evidence type="ECO:0000256" key="1">
    <source>
        <dbReference type="ARBA" id="ARBA00022679"/>
    </source>
</evidence>
<evidence type="ECO:0000259" key="7">
    <source>
        <dbReference type="PROSITE" id="PS50878"/>
    </source>
</evidence>
<dbReference type="Pfam" id="PF00078">
    <property type="entry name" value="RVT_1"/>
    <property type="match status" value="1"/>
</dbReference>
<dbReference type="SUPFAM" id="SSF56672">
    <property type="entry name" value="DNA/RNA polymerases"/>
    <property type="match status" value="1"/>
</dbReference>
<evidence type="ECO:0000256" key="5">
    <source>
        <dbReference type="ARBA" id="ARBA00022801"/>
    </source>
</evidence>
<dbReference type="GO" id="GO:0003964">
    <property type="term" value="F:RNA-directed DNA polymerase activity"/>
    <property type="evidence" value="ECO:0007669"/>
    <property type="project" value="UniProtKB-KW"/>
</dbReference>
<dbReference type="PANTHER" id="PTHR37984:SF5">
    <property type="entry name" value="PROTEIN NYNRIN-LIKE"/>
    <property type="match status" value="1"/>
</dbReference>
<dbReference type="CDD" id="cd01647">
    <property type="entry name" value="RT_LTR"/>
    <property type="match status" value="1"/>
</dbReference>
<dbReference type="GO" id="GO:0016787">
    <property type="term" value="F:hydrolase activity"/>
    <property type="evidence" value="ECO:0007669"/>
    <property type="project" value="UniProtKB-KW"/>
</dbReference>
<gene>
    <name evidence="8" type="ORF">KQP761_LOCUS28302</name>
</gene>
<sequence length="298" mass="34175">MLHNEIISPSNSAWASPVVIVKKHDGSPRFCIDYRQLNSITQKDVYPLPRIDDVLERLNGSHIFSKLDLRSGYCQVPLVSDERKKTAFISPDGLWQFNRLPQGLKNSPSVFQRLMNQTLGSLRWDICLAYLDDIVVYSCSFDQHLIDLSKVCQAPNNSNFKLNNNKCSFFQNDISFLGYKISSAGCLPNDDNVRAIIQFPTPTSILAIWWSVTQKFHSYIEGQQFTVETDHKPLLSLMKKTYHNSRIERWMTTLQQYDMIIRHISGKENTTADALSRYPVDKPDVIDDNEPHLITSST</sequence>
<comment type="caution">
    <text evidence="8">The sequence shown here is derived from an EMBL/GenBank/DDBJ whole genome shotgun (WGS) entry which is preliminary data.</text>
</comment>
<dbReference type="InterPro" id="IPR050951">
    <property type="entry name" value="Retrovirus_Pol_polyprotein"/>
</dbReference>
<keyword evidence="5" id="KW-0378">Hydrolase</keyword>
<dbReference type="AlphaFoldDB" id="A0A816DXH7"/>
<keyword evidence="2" id="KW-0548">Nucleotidyltransferase</keyword>
<keyword evidence="4" id="KW-0255">Endonuclease</keyword>
<proteinExistence type="predicted"/>
<organism evidence="8 9">
    <name type="scientific">Rotaria magnacalcarata</name>
    <dbReference type="NCBI Taxonomy" id="392030"/>
    <lineage>
        <taxon>Eukaryota</taxon>
        <taxon>Metazoa</taxon>
        <taxon>Spiralia</taxon>
        <taxon>Gnathifera</taxon>
        <taxon>Rotifera</taxon>
        <taxon>Eurotatoria</taxon>
        <taxon>Bdelloidea</taxon>
        <taxon>Philodinida</taxon>
        <taxon>Philodinidae</taxon>
        <taxon>Rotaria</taxon>
    </lineage>
</organism>
<dbReference type="Proteomes" id="UP000663834">
    <property type="component" value="Unassembled WGS sequence"/>
</dbReference>
<dbReference type="InterPro" id="IPR043128">
    <property type="entry name" value="Rev_trsase/Diguanyl_cyclase"/>
</dbReference>
<evidence type="ECO:0000256" key="4">
    <source>
        <dbReference type="ARBA" id="ARBA00022759"/>
    </source>
</evidence>
<dbReference type="CDD" id="cd09274">
    <property type="entry name" value="RNase_HI_RT_Ty3"/>
    <property type="match status" value="1"/>
</dbReference>
<name>A0A816DXH7_9BILA</name>
<dbReference type="Pfam" id="PF17917">
    <property type="entry name" value="RT_RNaseH"/>
    <property type="match status" value="1"/>
</dbReference>
<dbReference type="EMBL" id="CAJNOW010015534">
    <property type="protein sequence ID" value="CAF1642390.1"/>
    <property type="molecule type" value="Genomic_DNA"/>
</dbReference>
<keyword evidence="3" id="KW-0540">Nuclease</keyword>